<reference evidence="3" key="1">
    <citation type="submission" date="2017-09" db="EMBL/GenBank/DDBJ databases">
        <title>Depth-based differentiation of microbial function through sediment-hosted aquifers and enrichment of novel symbionts in the deep terrestrial subsurface.</title>
        <authorList>
            <person name="Probst A.J."/>
            <person name="Ladd B."/>
            <person name="Jarett J.K."/>
            <person name="Geller-Mcgrath D.E."/>
            <person name="Sieber C.M.K."/>
            <person name="Emerson J.B."/>
            <person name="Anantharaman K."/>
            <person name="Thomas B.C."/>
            <person name="Malmstrom R."/>
            <person name="Stieglmeier M."/>
            <person name="Klingl A."/>
            <person name="Woyke T."/>
            <person name="Ryan C.M."/>
            <person name="Banfield J.F."/>
        </authorList>
    </citation>
    <scope>NUCLEOTIDE SEQUENCE [LARGE SCALE GENOMIC DNA]</scope>
</reference>
<keyword evidence="1" id="KW-0812">Transmembrane</keyword>
<feature type="transmembrane region" description="Helical" evidence="1">
    <location>
        <begin position="91"/>
        <end position="113"/>
    </location>
</feature>
<keyword evidence="1" id="KW-1133">Transmembrane helix</keyword>
<name>A0A2M7W420_9BACT</name>
<accession>A0A2M7W420</accession>
<evidence type="ECO:0000256" key="1">
    <source>
        <dbReference type="SAM" id="Phobius"/>
    </source>
</evidence>
<organism evidence="2 3">
    <name type="scientific">Candidatus Berkelbacteria bacterium CG_4_10_14_0_2_um_filter_35_9_33_12</name>
    <dbReference type="NCBI Taxonomy" id="1974499"/>
    <lineage>
        <taxon>Bacteria</taxon>
        <taxon>Candidatus Berkelbacteria</taxon>
    </lineage>
</organism>
<gene>
    <name evidence="2" type="ORF">COX60_01780</name>
</gene>
<sequence>MDIINLFLIDKALAFNDYNVFPNRPENVPSKFSGSGGVNNASGNLAKIIEFIFNFVIAIAGAIFVIMLLIGGITYLVGAGNEEQIGKGKKMMIDAIIGIFIVLASWAIGTYILNAFGYRS</sequence>
<evidence type="ECO:0000313" key="3">
    <source>
        <dbReference type="Proteomes" id="UP000230137"/>
    </source>
</evidence>
<feature type="transmembrane region" description="Helical" evidence="1">
    <location>
        <begin position="51"/>
        <end position="79"/>
    </location>
</feature>
<dbReference type="Pfam" id="PF18895">
    <property type="entry name" value="T4SS_pilin"/>
    <property type="match status" value="1"/>
</dbReference>
<dbReference type="InterPro" id="IPR043993">
    <property type="entry name" value="T4SS_pilin"/>
</dbReference>
<proteinExistence type="predicted"/>
<protein>
    <submittedName>
        <fullName evidence="2">Uncharacterized protein</fullName>
    </submittedName>
</protein>
<dbReference type="EMBL" id="PFQF01000028">
    <property type="protein sequence ID" value="PJA20417.1"/>
    <property type="molecule type" value="Genomic_DNA"/>
</dbReference>
<dbReference type="Proteomes" id="UP000230137">
    <property type="component" value="Unassembled WGS sequence"/>
</dbReference>
<comment type="caution">
    <text evidence="2">The sequence shown here is derived from an EMBL/GenBank/DDBJ whole genome shotgun (WGS) entry which is preliminary data.</text>
</comment>
<keyword evidence="1" id="KW-0472">Membrane</keyword>
<dbReference type="AlphaFoldDB" id="A0A2M7W420"/>
<evidence type="ECO:0000313" key="2">
    <source>
        <dbReference type="EMBL" id="PJA20417.1"/>
    </source>
</evidence>